<dbReference type="Gene3D" id="2.60.120.560">
    <property type="entry name" value="Exo-inulinase, domain 1"/>
    <property type="match status" value="1"/>
</dbReference>
<reference evidence="4 5" key="1">
    <citation type="submission" date="2016-10" db="EMBL/GenBank/DDBJ databases">
        <authorList>
            <person name="Varghese N."/>
            <person name="Submissions S."/>
        </authorList>
    </citation>
    <scope>NUCLEOTIDE SEQUENCE [LARGE SCALE GENOMIC DNA]</scope>
    <source>
        <strain evidence="3 4">NFIX06</strain>
        <strain evidence="2 5">NFIX08</strain>
    </source>
</reference>
<evidence type="ECO:0008006" key="6">
    <source>
        <dbReference type="Google" id="ProtNLM"/>
    </source>
</evidence>
<evidence type="ECO:0000313" key="4">
    <source>
        <dbReference type="Proteomes" id="UP000198760"/>
    </source>
</evidence>
<organism evidence="2 5">
    <name type="scientific">Kosakonia radicincitans</name>
    <dbReference type="NCBI Taxonomy" id="283686"/>
    <lineage>
        <taxon>Bacteria</taxon>
        <taxon>Pseudomonadati</taxon>
        <taxon>Pseudomonadota</taxon>
        <taxon>Gammaproteobacteria</taxon>
        <taxon>Enterobacterales</taxon>
        <taxon>Enterobacteriaceae</taxon>
        <taxon>Kosakonia</taxon>
    </lineage>
</organism>
<accession>A0AAX2EY35</accession>
<evidence type="ECO:0000313" key="5">
    <source>
        <dbReference type="Proteomes" id="UP000199173"/>
    </source>
</evidence>
<evidence type="ECO:0000256" key="1">
    <source>
        <dbReference type="SAM" id="SignalP"/>
    </source>
</evidence>
<gene>
    <name evidence="3" type="ORF">SAMN03159428_03843</name>
    <name evidence="2" type="ORF">SAMN03159514_04570</name>
</gene>
<keyword evidence="4" id="KW-1185">Reference proteome</keyword>
<evidence type="ECO:0000313" key="3">
    <source>
        <dbReference type="EMBL" id="SFU06656.1"/>
    </source>
</evidence>
<protein>
    <recommendedName>
        <fullName evidence="6">3-keto-disaccharide hydrolase domain-containing protein</fullName>
    </recommendedName>
</protein>
<dbReference type="Proteomes" id="UP000198760">
    <property type="component" value="Unassembled WGS sequence"/>
</dbReference>
<dbReference type="AlphaFoldDB" id="A0AAX2EY35"/>
<keyword evidence="1" id="KW-0732">Signal</keyword>
<sequence length="232" mass="26126">MSLIPKLPFTTVFLCAAEMFSVSASANITIKDFTLSGVSLEHSTFKGEPAFKMTMPTDAIQDPKKEKLADRNYMAWLPFDFGDGVIEVDIASKLVDEAPTYARGFIGLTFRIDSKGHFESIYLRPTNSVAEDQVRRNHSVQYVAYPDYRFDKLRQESPEKYESYAELDMERWIHMKIVVKGEKAELYLDGKSAPSLIVTDLKLGANQRGGVGVWLESGTMAFFRNLKITPAS</sequence>
<feature type="signal peptide" evidence="1">
    <location>
        <begin position="1"/>
        <end position="26"/>
    </location>
</feature>
<dbReference type="EMBL" id="FOYJ01000013">
    <property type="protein sequence ID" value="SFR25181.1"/>
    <property type="molecule type" value="Genomic_DNA"/>
</dbReference>
<evidence type="ECO:0000313" key="2">
    <source>
        <dbReference type="EMBL" id="SFR25181.1"/>
    </source>
</evidence>
<dbReference type="RefSeq" id="WP_233599239.1">
    <property type="nucleotide sequence ID" value="NZ_FONC01000010.1"/>
</dbReference>
<name>A0AAX2EY35_9ENTR</name>
<proteinExistence type="predicted"/>
<feature type="chain" id="PRO_5043376588" description="3-keto-disaccharide hydrolase domain-containing protein" evidence="1">
    <location>
        <begin position="27"/>
        <end position="232"/>
    </location>
</feature>
<comment type="caution">
    <text evidence="2">The sequence shown here is derived from an EMBL/GenBank/DDBJ whole genome shotgun (WGS) entry which is preliminary data.</text>
</comment>
<dbReference type="EMBL" id="FPAV01000011">
    <property type="protein sequence ID" value="SFU06656.1"/>
    <property type="molecule type" value="Genomic_DNA"/>
</dbReference>
<dbReference type="Proteomes" id="UP000199173">
    <property type="component" value="Unassembled WGS sequence"/>
</dbReference>